<dbReference type="PROSITE" id="PS51257">
    <property type="entry name" value="PROKAR_LIPOPROTEIN"/>
    <property type="match status" value="1"/>
</dbReference>
<keyword evidence="1" id="KW-0732">Signal</keyword>
<dbReference type="EMBL" id="JBIGHZ010000001">
    <property type="protein sequence ID" value="MFG6446742.1"/>
    <property type="molecule type" value="Genomic_DNA"/>
</dbReference>
<feature type="signal peptide" evidence="1">
    <location>
        <begin position="1"/>
        <end position="26"/>
    </location>
</feature>
<dbReference type="Proteomes" id="UP001606099">
    <property type="component" value="Unassembled WGS sequence"/>
</dbReference>
<organism evidence="2 3">
    <name type="scientific">Roseateles rivi</name>
    <dbReference type="NCBI Taxonomy" id="3299028"/>
    <lineage>
        <taxon>Bacteria</taxon>
        <taxon>Pseudomonadati</taxon>
        <taxon>Pseudomonadota</taxon>
        <taxon>Betaproteobacteria</taxon>
        <taxon>Burkholderiales</taxon>
        <taxon>Sphaerotilaceae</taxon>
        <taxon>Roseateles</taxon>
    </lineage>
</organism>
<sequence>MQKAPMQLAYPLILAVLALTSGCASSVQEKTATIAVTPLSDLNLVHAAIPEALVLAQKAPYAAPGDMSCTDIAAEIKALDAVLGADLDAPATDARPSLIERGSSVATDAAQKAVEGAIPFRGWIRKLSGAERYSKQVIAAITAGTARRAFLKGVSHARAC</sequence>
<evidence type="ECO:0000256" key="1">
    <source>
        <dbReference type="SAM" id="SignalP"/>
    </source>
</evidence>
<proteinExistence type="predicted"/>
<reference evidence="2 3" key="1">
    <citation type="submission" date="2024-08" db="EMBL/GenBank/DDBJ databases">
        <authorList>
            <person name="Lu H."/>
        </authorList>
    </citation>
    <scope>NUCLEOTIDE SEQUENCE [LARGE SCALE GENOMIC DNA]</scope>
    <source>
        <strain evidence="2 3">BYS180W</strain>
    </source>
</reference>
<protein>
    <submittedName>
        <fullName evidence="2">Uncharacterized protein</fullName>
    </submittedName>
</protein>
<comment type="caution">
    <text evidence="2">The sequence shown here is derived from an EMBL/GenBank/DDBJ whole genome shotgun (WGS) entry which is preliminary data.</text>
</comment>
<accession>A0ABW7FR00</accession>
<keyword evidence="3" id="KW-1185">Reference proteome</keyword>
<name>A0ABW7FR00_9BURK</name>
<evidence type="ECO:0000313" key="3">
    <source>
        <dbReference type="Proteomes" id="UP001606099"/>
    </source>
</evidence>
<gene>
    <name evidence="2" type="ORF">ACG0Z6_00645</name>
</gene>
<evidence type="ECO:0000313" key="2">
    <source>
        <dbReference type="EMBL" id="MFG6446742.1"/>
    </source>
</evidence>
<feature type="chain" id="PRO_5046048548" evidence="1">
    <location>
        <begin position="27"/>
        <end position="160"/>
    </location>
</feature>